<evidence type="ECO:0000313" key="2">
    <source>
        <dbReference type="EMBL" id="KAG5444166.1"/>
    </source>
</evidence>
<sequence>TPGFGAFGSTCTSHERHITTIVGGPADRQSATHLLAHQEANKDMEWGSGAHTGGNDNSTGSAYTETT</sequence>
<keyword evidence="3" id="KW-1185">Reference proteome</keyword>
<protein>
    <submittedName>
        <fullName evidence="2">Uncharacterized protein</fullName>
    </submittedName>
</protein>
<accession>A0A8T1M5R8</accession>
<feature type="region of interest" description="Disordered" evidence="1">
    <location>
        <begin position="37"/>
        <end position="67"/>
    </location>
</feature>
<reference evidence="2 3" key="1">
    <citation type="journal article" date="2018" name="Biotechnol. Adv.">
        <title>Improved genomic resources and new bioinformatic workflow for the carcinogenic parasite Clonorchis sinensis: Biotechnological implications.</title>
        <authorList>
            <person name="Wang D."/>
            <person name="Korhonen P.K."/>
            <person name="Gasser R.B."/>
            <person name="Young N.D."/>
        </authorList>
    </citation>
    <scope>NUCLEOTIDE SEQUENCE [LARGE SCALE GENOMIC DNA]</scope>
    <source>
        <strain evidence="2">Cs-k2</strain>
    </source>
</reference>
<dbReference type="AlphaFoldDB" id="A0A8T1M5R8"/>
<proteinExistence type="predicted"/>
<dbReference type="Proteomes" id="UP000286415">
    <property type="component" value="Unassembled WGS sequence"/>
</dbReference>
<reference evidence="2 3" key="2">
    <citation type="journal article" date="2021" name="Genomics">
        <title>High-quality reference genome for Clonorchis sinensis.</title>
        <authorList>
            <person name="Young N.D."/>
            <person name="Stroehlein A.J."/>
            <person name="Kinkar L."/>
            <person name="Wang T."/>
            <person name="Sohn W.M."/>
            <person name="Chang B.C.H."/>
            <person name="Kaur P."/>
            <person name="Weisz D."/>
            <person name="Dudchenko O."/>
            <person name="Aiden E.L."/>
            <person name="Korhonen P.K."/>
            <person name="Gasser R.B."/>
        </authorList>
    </citation>
    <scope>NUCLEOTIDE SEQUENCE [LARGE SCALE GENOMIC DNA]</scope>
    <source>
        <strain evidence="2">Cs-k2</strain>
    </source>
</reference>
<evidence type="ECO:0000256" key="1">
    <source>
        <dbReference type="SAM" id="MobiDB-lite"/>
    </source>
</evidence>
<organism evidence="2 3">
    <name type="scientific">Clonorchis sinensis</name>
    <name type="common">Chinese liver fluke</name>
    <dbReference type="NCBI Taxonomy" id="79923"/>
    <lineage>
        <taxon>Eukaryota</taxon>
        <taxon>Metazoa</taxon>
        <taxon>Spiralia</taxon>
        <taxon>Lophotrochozoa</taxon>
        <taxon>Platyhelminthes</taxon>
        <taxon>Trematoda</taxon>
        <taxon>Digenea</taxon>
        <taxon>Opisthorchiida</taxon>
        <taxon>Opisthorchiata</taxon>
        <taxon>Opisthorchiidae</taxon>
        <taxon>Clonorchis</taxon>
    </lineage>
</organism>
<feature type="compositionally biased region" description="Polar residues" evidence="1">
    <location>
        <begin position="54"/>
        <end position="67"/>
    </location>
</feature>
<comment type="caution">
    <text evidence="2">The sequence shown here is derived from an EMBL/GenBank/DDBJ whole genome shotgun (WGS) entry which is preliminary data.</text>
</comment>
<name>A0A8T1M5R8_CLOSI</name>
<feature type="non-terminal residue" evidence="2">
    <location>
        <position position="1"/>
    </location>
</feature>
<dbReference type="EMBL" id="NIRI02000056">
    <property type="protein sequence ID" value="KAG5444166.1"/>
    <property type="molecule type" value="Genomic_DNA"/>
</dbReference>
<gene>
    <name evidence="2" type="ORF">CSKR_202947</name>
</gene>
<evidence type="ECO:0000313" key="3">
    <source>
        <dbReference type="Proteomes" id="UP000286415"/>
    </source>
</evidence>